<comment type="caution">
    <text evidence="1">The sequence shown here is derived from an EMBL/GenBank/DDBJ whole genome shotgun (WGS) entry which is preliminary data.</text>
</comment>
<dbReference type="EMBL" id="MTYH01000128">
    <property type="protein sequence ID" value="PNP37746.1"/>
    <property type="molecule type" value="Genomic_DNA"/>
</dbReference>
<protein>
    <submittedName>
        <fullName evidence="1">Uncharacterized protein</fullName>
    </submittedName>
</protein>
<sequence>MPYVNLPVALGIVPRQHVPAQLLGSSRHSLWLLQPKGIYSKNGWIELEGLCGFACTYGFCASNNNTVCATEPSELYTPTVSPFNPDACTAGEGEGDLADLCTYACVYGYCPIAACRCTSEGTLLDPPPVTTDVKFTYTSNPTMAYNDLCTWTCSRGQCTDACSSDSGPGSEPGSPGCTAGSGEGNYGGLCGFSCSYGFCPEPCTCTANGTQATPPAYDPSITGYADVGQDAATYGPLCNFTCPHGYCPSPNACVQSVSIDLNEENQNITLPDLGSYSEPANVTYSTGDFFRYQSDEDPDLSLDIILLETGEFPSGQCDDTTPGDNGTVLGCVGDAVEFLLHTLMSDPYANPPSTTTRRNVPSTDYHFVTYDEWKPVDNCTTSHCMLLQGAPLHSWTSVGNGSYKGARHDLQFLNTGKSLTYSATRIQSLNKNNNTISNTNEVFKRGRRTYRAGFTQQPHRMQITNFGSPRVPIYNSLPDIGSIGAIEGALKNYPVNCIKIIYNSTAAINAVTGGVILDGVMDTSTDILTSEMADNRVSACAAQEAKAEPFIVWPVDGTDIDVLSALLASYPDANVVEHISLNGWGMLYWEADLTTAQMVDVSCLLQTLAVESTCTDECPDPNLDIATDEREQLHEDGGEIDELISAYNASLKRQHHLANHREQKRDLVSQSDATPDLFFISNYPDSSTTLPENNMGTYTYKSSAGDGVYVYILEVFQKFDMTLLVSQKTVHIQKGNRD</sequence>
<gene>
    <name evidence="1" type="ORF">TGAMA5MH_10347</name>
</gene>
<dbReference type="Proteomes" id="UP000236546">
    <property type="component" value="Unassembled WGS sequence"/>
</dbReference>
<name>A0A2K0SWU4_9HYPO</name>
<evidence type="ECO:0000313" key="1">
    <source>
        <dbReference type="EMBL" id="PNP37746.1"/>
    </source>
</evidence>
<dbReference type="OrthoDB" id="1046782at2759"/>
<proteinExistence type="predicted"/>
<reference evidence="1 2" key="1">
    <citation type="submission" date="2017-02" db="EMBL/GenBank/DDBJ databases">
        <title>Genomes of Trichoderma spp. with biocontrol activity.</title>
        <authorList>
            <person name="Gardiner D."/>
            <person name="Kazan K."/>
            <person name="Vos C."/>
            <person name="Harvey P."/>
        </authorList>
    </citation>
    <scope>NUCLEOTIDE SEQUENCE [LARGE SCALE GENOMIC DNA]</scope>
    <source>
        <strain evidence="1 2">A5MH</strain>
    </source>
</reference>
<dbReference type="AlphaFoldDB" id="A0A2K0SWU4"/>
<accession>A0A2K0SWU4</accession>
<evidence type="ECO:0000313" key="2">
    <source>
        <dbReference type="Proteomes" id="UP000236546"/>
    </source>
</evidence>
<organism evidence="1 2">
    <name type="scientific">Trichoderma gamsii</name>
    <dbReference type="NCBI Taxonomy" id="398673"/>
    <lineage>
        <taxon>Eukaryota</taxon>
        <taxon>Fungi</taxon>
        <taxon>Dikarya</taxon>
        <taxon>Ascomycota</taxon>
        <taxon>Pezizomycotina</taxon>
        <taxon>Sordariomycetes</taxon>
        <taxon>Hypocreomycetidae</taxon>
        <taxon>Hypocreales</taxon>
        <taxon>Hypocreaceae</taxon>
        <taxon>Trichoderma</taxon>
    </lineage>
</organism>